<dbReference type="Pfam" id="PF07676">
    <property type="entry name" value="PD40"/>
    <property type="match status" value="1"/>
</dbReference>
<dbReference type="RefSeq" id="WP_089004737.1">
    <property type="nucleotide sequence ID" value="NZ_LT607411.1"/>
</dbReference>
<evidence type="ECO:0000313" key="4">
    <source>
        <dbReference type="Proteomes" id="UP000198242"/>
    </source>
</evidence>
<dbReference type="EMBL" id="LT607411">
    <property type="protein sequence ID" value="SCE70343.1"/>
    <property type="molecule type" value="Genomic_DNA"/>
</dbReference>
<feature type="compositionally biased region" description="Low complexity" evidence="1">
    <location>
        <begin position="72"/>
        <end position="91"/>
    </location>
</feature>
<proteinExistence type="predicted"/>
<keyword evidence="2" id="KW-1133">Transmembrane helix</keyword>
<dbReference type="SUPFAM" id="SSF82171">
    <property type="entry name" value="DPP6 N-terminal domain-like"/>
    <property type="match status" value="1"/>
</dbReference>
<sequence>MSRHTEDVLRTVVRDLANGAQTAPELAGRALRQGRRLRRWRRAAAAGGALAAIAVLAGPFVWLRPDAPPRATEWAAPPAAPTTTPATARPPSADWTRTALKLPGGWIVTGATSTGTPAEKGYALDRDRRRYVAAGRYEEVWAAPRDNVAAVVDYERPGEVGLFDLGTGKVRWVRVGSYLMTPRWSPDGRRLALTLLDKDSGRFSLGVLTVSTGAYRTYPVDSRYLCTDQCFFTWGPDGREVVFQQTEPSAPRSESEPHRRRGVQFFSAADGRPTRFAPIPGDPAGAWSWSPDGRLVVVKGQAGPKLVEVKTGREVAAAPAADAVWVTDEQLLYRDPVANEMVLVDLDGRELARQALPAELGLNMMIMIAPN</sequence>
<protein>
    <submittedName>
        <fullName evidence="3">WD40-like Beta Propeller Repeat</fullName>
    </submittedName>
</protein>
<evidence type="ECO:0000256" key="2">
    <source>
        <dbReference type="SAM" id="Phobius"/>
    </source>
</evidence>
<dbReference type="OrthoDB" id="3516511at2"/>
<reference evidence="4" key="1">
    <citation type="submission" date="2016-06" db="EMBL/GenBank/DDBJ databases">
        <authorList>
            <person name="Varghese N."/>
            <person name="Submissions Spin"/>
        </authorList>
    </citation>
    <scope>NUCLEOTIDE SEQUENCE [LARGE SCALE GENOMIC DNA]</scope>
    <source>
        <strain evidence="4">DSM 43909</strain>
    </source>
</reference>
<gene>
    <name evidence="3" type="ORF">GA0074695_0438</name>
</gene>
<organism evidence="3 4">
    <name type="scientific">Micromonospora viridifaciens</name>
    <dbReference type="NCBI Taxonomy" id="1881"/>
    <lineage>
        <taxon>Bacteria</taxon>
        <taxon>Bacillati</taxon>
        <taxon>Actinomycetota</taxon>
        <taxon>Actinomycetes</taxon>
        <taxon>Micromonosporales</taxon>
        <taxon>Micromonosporaceae</taxon>
        <taxon>Micromonospora</taxon>
    </lineage>
</organism>
<dbReference type="InterPro" id="IPR011659">
    <property type="entry name" value="WD40"/>
</dbReference>
<dbReference type="Proteomes" id="UP000198242">
    <property type="component" value="Chromosome I"/>
</dbReference>
<evidence type="ECO:0000256" key="1">
    <source>
        <dbReference type="SAM" id="MobiDB-lite"/>
    </source>
</evidence>
<accession>A0A1C4UF93</accession>
<dbReference type="Gene3D" id="2.120.10.30">
    <property type="entry name" value="TolB, C-terminal domain"/>
    <property type="match status" value="1"/>
</dbReference>
<keyword evidence="2" id="KW-0472">Membrane</keyword>
<keyword evidence="4" id="KW-1185">Reference proteome</keyword>
<feature type="region of interest" description="Disordered" evidence="1">
    <location>
        <begin position="72"/>
        <end position="93"/>
    </location>
</feature>
<name>A0A1C4UF93_MICVI</name>
<evidence type="ECO:0000313" key="3">
    <source>
        <dbReference type="EMBL" id="SCE70343.1"/>
    </source>
</evidence>
<feature type="transmembrane region" description="Helical" evidence="2">
    <location>
        <begin position="43"/>
        <end position="63"/>
    </location>
</feature>
<dbReference type="InterPro" id="IPR011042">
    <property type="entry name" value="6-blade_b-propeller_TolB-like"/>
</dbReference>
<dbReference type="AlphaFoldDB" id="A0A1C4UF93"/>
<keyword evidence="2" id="KW-0812">Transmembrane</keyword>